<feature type="region of interest" description="Disordered" evidence="3">
    <location>
        <begin position="882"/>
        <end position="921"/>
    </location>
</feature>
<proteinExistence type="predicted"/>
<dbReference type="OrthoDB" id="75801at2759"/>
<dbReference type="VEuPathDB" id="TrichDB:TRFO_33910"/>
<dbReference type="RefSeq" id="XP_068352723.1">
    <property type="nucleotide sequence ID" value="XM_068509355.1"/>
</dbReference>
<sequence length="921" mass="109028">MAQAEELLSKIQELSELNEKQNLNFKMVADELSETNNEIVRKLEEKHKKELETCIKESNDKINKLVIENAKHEEKIKLQMQKEMVEQRRNANSDSNQAKEALKKRIYDLENNNRSLENQLKKSGISLNNLKVKLEKTQKQLEDASNKAIIDINLLKQQHENEIATLNDVFKEKFDMKELEMNELKETIEKNDSKHAQELEDKEIDYKIKLNDLYNQIDELKKQLAKSSGFTSQMHQELLDKHKKEIEELEDRHMSQIHEFQSKEANLQHEILSIQRQYLEEIDILKKEQEKEITKMKLEISKLKNFHAEEINTMKKNHESEISDLTENMKNNNKTNSELLESATYELSRLKEKLSQARSDHELQIQDMHSRKSQDIAAIHSQYKSEIEAMAKSYENKYKALEEQYAVDIDQLKNQHRAQIRQIEEKNELNLRLSIEKQNFEIEQKTSTQLALMRDEIDNEIASYRKNLESKNQEIEKLRSDIDKIIDSKDDLISKLNEQIETIKENFENERTVLIKSHKDQIELLKKEMSEKYSSSELEINNAISKYKAKIKAAKQKELEIDSQRMSQISQLKVEFEDEKEKYIKKIEELKAEILRLRNQQIDSIAELNMKEKEKDNAHKKSMEELIEKHKHELEEEQSKGKTATSKLLNQIDDLNAQLKASKDMYQKLLDEMELYANTSKKDELKKITELEKQKVADLRDQASAFQTKIDSLNEKIKYLKNTIDEIKRKNEETLIDHQEKRMQEIDQIKFNFENLIEERQKEHDQEISQLQQHIAELDVTIEEWEEKYKTRDARPEDLEKIQLLEDTVKERSDTLTKLFNELKHYQNELVNRETSYNKMFNVNPSIGELNVLERKIKLENLVTEAKTIRYLPRLTETDLKTSRKLTTPRKKVTSSMKKPTEWVPTSGQQIKPNLRKSAPL</sequence>
<name>A0A1J4JKC0_9EUKA</name>
<accession>A0A1J4JKC0</accession>
<evidence type="ECO:0000313" key="5">
    <source>
        <dbReference type="Proteomes" id="UP000179807"/>
    </source>
</evidence>
<evidence type="ECO:0000313" key="4">
    <source>
        <dbReference type="EMBL" id="OHS99586.1"/>
    </source>
</evidence>
<dbReference type="Proteomes" id="UP000179807">
    <property type="component" value="Unassembled WGS sequence"/>
</dbReference>
<evidence type="ECO:0000256" key="2">
    <source>
        <dbReference type="SAM" id="Coils"/>
    </source>
</evidence>
<reference evidence="4" key="1">
    <citation type="submission" date="2016-10" db="EMBL/GenBank/DDBJ databases">
        <authorList>
            <person name="Benchimol M."/>
            <person name="Almeida L.G."/>
            <person name="Vasconcelos A.T."/>
            <person name="Perreira-Neves A."/>
            <person name="Rosa I.A."/>
            <person name="Tasca T."/>
            <person name="Bogo M.R."/>
            <person name="de Souza W."/>
        </authorList>
    </citation>
    <scope>NUCLEOTIDE SEQUENCE [LARGE SCALE GENOMIC DNA]</scope>
    <source>
        <strain evidence="4">K</strain>
    </source>
</reference>
<keyword evidence="5" id="KW-1185">Reference proteome</keyword>
<feature type="compositionally biased region" description="Polar residues" evidence="3">
    <location>
        <begin position="894"/>
        <end position="912"/>
    </location>
</feature>
<dbReference type="GeneID" id="94844059"/>
<feature type="compositionally biased region" description="Basic residues" evidence="3">
    <location>
        <begin position="883"/>
        <end position="893"/>
    </location>
</feature>
<protein>
    <submittedName>
        <fullName evidence="4">Surface antigen repeat-containing protein</fullName>
    </submittedName>
</protein>
<evidence type="ECO:0000256" key="1">
    <source>
        <dbReference type="ARBA" id="ARBA00023054"/>
    </source>
</evidence>
<gene>
    <name evidence="4" type="ORF">TRFO_33910</name>
</gene>
<feature type="coiled-coil region" evidence="2">
    <location>
        <begin position="1"/>
        <end position="513"/>
    </location>
</feature>
<dbReference type="PANTHER" id="PTHR18870:SF9">
    <property type="entry name" value="PROTEIN TAG-278-RELATED"/>
    <property type="match status" value="1"/>
</dbReference>
<keyword evidence="1 2" id="KW-0175">Coiled coil</keyword>
<feature type="coiled-coil region" evidence="2">
    <location>
        <begin position="573"/>
        <end position="730"/>
    </location>
</feature>
<evidence type="ECO:0000256" key="3">
    <source>
        <dbReference type="SAM" id="MobiDB-lite"/>
    </source>
</evidence>
<dbReference type="AlphaFoldDB" id="A0A1J4JKC0"/>
<dbReference type="EMBL" id="MLAK01000997">
    <property type="protein sequence ID" value="OHS99586.1"/>
    <property type="molecule type" value="Genomic_DNA"/>
</dbReference>
<organism evidence="4 5">
    <name type="scientific">Tritrichomonas foetus</name>
    <dbReference type="NCBI Taxonomy" id="1144522"/>
    <lineage>
        <taxon>Eukaryota</taxon>
        <taxon>Metamonada</taxon>
        <taxon>Parabasalia</taxon>
        <taxon>Tritrichomonadida</taxon>
        <taxon>Tritrichomonadidae</taxon>
        <taxon>Tritrichomonas</taxon>
    </lineage>
</organism>
<comment type="caution">
    <text evidence="4">The sequence shown here is derived from an EMBL/GenBank/DDBJ whole genome shotgun (WGS) entry which is preliminary data.</text>
</comment>
<dbReference type="PANTHER" id="PTHR18870">
    <property type="entry name" value="PROTEIN TAG-278-RELATED"/>
    <property type="match status" value="1"/>
</dbReference>